<dbReference type="Pfam" id="PF21077">
    <property type="entry name" value="GDH_ACT3"/>
    <property type="match status" value="1"/>
</dbReference>
<feature type="domain" description="NAD-specific glutamate dehydrogenase C-terminal" evidence="2">
    <location>
        <begin position="1261"/>
        <end position="1596"/>
    </location>
</feature>
<evidence type="ECO:0000259" key="3">
    <source>
        <dbReference type="Pfam" id="PF21075"/>
    </source>
</evidence>
<protein>
    <submittedName>
        <fullName evidence="6">NAD-glutamate dehydrogenase</fullName>
    </submittedName>
</protein>
<dbReference type="InterPro" id="IPR049064">
    <property type="entry name" value="NAD_Glu_DH_ACT3"/>
</dbReference>
<proteinExistence type="predicted"/>
<dbReference type="Pfam" id="PF21075">
    <property type="entry name" value="GDH_ACT1"/>
    <property type="match status" value="1"/>
</dbReference>
<comment type="caution">
    <text evidence="6">The sequence shown here is derived from an EMBL/GenBank/DDBJ whole genome shotgun (WGS) entry which is preliminary data.</text>
</comment>
<dbReference type="PANTHER" id="PTHR43403">
    <property type="entry name" value="NAD-SPECIFIC GLUTAMATE DEHYDROGENASE"/>
    <property type="match status" value="1"/>
</dbReference>
<dbReference type="Gene3D" id="3.40.50.720">
    <property type="entry name" value="NAD(P)-binding Rossmann-like Domain"/>
    <property type="match status" value="1"/>
</dbReference>
<evidence type="ECO:0000259" key="5">
    <source>
        <dbReference type="Pfam" id="PF21077"/>
    </source>
</evidence>
<dbReference type="PIRSF" id="PIRSF036761">
    <property type="entry name" value="GDH_Mll4104"/>
    <property type="match status" value="1"/>
</dbReference>
<dbReference type="GO" id="GO:0004069">
    <property type="term" value="F:L-aspartate:2-oxoglutarate aminotransferase activity"/>
    <property type="evidence" value="ECO:0007669"/>
    <property type="project" value="InterPro"/>
</dbReference>
<evidence type="ECO:0000313" key="7">
    <source>
        <dbReference type="Proteomes" id="UP000307768"/>
    </source>
</evidence>
<dbReference type="InterPro" id="IPR024727">
    <property type="entry name" value="NAD_Glu_DH_N_ACT1"/>
</dbReference>
<name>A0A5Q6RWW8_9ACTN</name>
<dbReference type="InterPro" id="IPR028971">
    <property type="entry name" value="NAD-GDH_cat"/>
</dbReference>
<organism evidence="6 7">
    <name type="scientific">Mumia zhuanghuii</name>
    <dbReference type="NCBI Taxonomy" id="2585211"/>
    <lineage>
        <taxon>Bacteria</taxon>
        <taxon>Bacillati</taxon>
        <taxon>Actinomycetota</taxon>
        <taxon>Actinomycetes</taxon>
        <taxon>Propionibacteriales</taxon>
        <taxon>Nocardioidaceae</taxon>
        <taxon>Mumia</taxon>
    </lineage>
</organism>
<dbReference type="Pfam" id="PF21079">
    <property type="entry name" value="GDH_HM2"/>
    <property type="match status" value="1"/>
</dbReference>
<feature type="domain" description="NAD-glutamate dehydrogenase catalytic" evidence="1">
    <location>
        <begin position="719"/>
        <end position="1214"/>
    </location>
</feature>
<dbReference type="OrthoDB" id="9758052at2"/>
<dbReference type="Pfam" id="PF05088">
    <property type="entry name" value="Bac_GDH_CD"/>
    <property type="match status" value="1"/>
</dbReference>
<dbReference type="Pfam" id="PF21076">
    <property type="entry name" value="GDH_ACT2"/>
    <property type="match status" value="1"/>
</dbReference>
<dbReference type="InterPro" id="IPR049056">
    <property type="entry name" value="NAD_Glu_DH_HM3"/>
</dbReference>
<dbReference type="SUPFAM" id="SSF53223">
    <property type="entry name" value="Aminoacid dehydrogenase-like, N-terminal domain"/>
    <property type="match status" value="1"/>
</dbReference>
<reference evidence="6 7" key="1">
    <citation type="submission" date="2019-09" db="EMBL/GenBank/DDBJ databases">
        <title>Mumia zhuanghuii sp. nov. isolated from the intestinal contents of plateau pika (Ochotona curzoniae) in the Qinghai-Tibet plateau of China.</title>
        <authorList>
            <person name="Tian Z."/>
        </authorList>
    </citation>
    <scope>NUCLEOTIDE SEQUENCE [LARGE SCALE GENOMIC DNA]</scope>
    <source>
        <strain evidence="7">350</strain>
    </source>
</reference>
<dbReference type="InterPro" id="IPR049059">
    <property type="entry name" value="NAD_Glu_DH_HM1"/>
</dbReference>
<dbReference type="PANTHER" id="PTHR43403:SF1">
    <property type="entry name" value="NAD-SPECIFIC GLUTAMATE DEHYDROGENASE"/>
    <property type="match status" value="1"/>
</dbReference>
<evidence type="ECO:0000259" key="4">
    <source>
        <dbReference type="Pfam" id="PF21076"/>
    </source>
</evidence>
<dbReference type="InterPro" id="IPR049058">
    <property type="entry name" value="NAD_Glu_DH_HM2"/>
</dbReference>
<evidence type="ECO:0000259" key="1">
    <source>
        <dbReference type="Pfam" id="PF05088"/>
    </source>
</evidence>
<dbReference type="GO" id="GO:0006538">
    <property type="term" value="P:L-glutamate catabolic process"/>
    <property type="evidence" value="ECO:0007669"/>
    <property type="project" value="InterPro"/>
</dbReference>
<dbReference type="Pfam" id="PF21073">
    <property type="entry name" value="GDH_HM1"/>
    <property type="match status" value="1"/>
</dbReference>
<dbReference type="InterPro" id="IPR048381">
    <property type="entry name" value="GDH_C"/>
</dbReference>
<feature type="domain" description="NAD-glutamate dehydrogenase ACT2" evidence="4">
    <location>
        <begin position="399"/>
        <end position="489"/>
    </location>
</feature>
<evidence type="ECO:0000313" key="6">
    <source>
        <dbReference type="EMBL" id="KAA1422480.1"/>
    </source>
</evidence>
<dbReference type="InterPro" id="IPR007780">
    <property type="entry name" value="NAD_Glu_DH_bac"/>
</dbReference>
<dbReference type="SUPFAM" id="SSF51735">
    <property type="entry name" value="NAD(P)-binding Rossmann-fold domains"/>
    <property type="match status" value="1"/>
</dbReference>
<evidence type="ECO:0000259" key="2">
    <source>
        <dbReference type="Pfam" id="PF21074"/>
    </source>
</evidence>
<dbReference type="InterPro" id="IPR046346">
    <property type="entry name" value="Aminoacid_DH-like_N_sf"/>
</dbReference>
<dbReference type="InterPro" id="IPR049062">
    <property type="entry name" value="NAD_Glu_DH_ACT2"/>
</dbReference>
<dbReference type="EMBL" id="VDFQ02000004">
    <property type="protein sequence ID" value="KAA1422480.1"/>
    <property type="molecule type" value="Genomic_DNA"/>
</dbReference>
<gene>
    <name evidence="6" type="ORF">FE697_015200</name>
</gene>
<sequence length="1600" mass="176141">MLSVEEGELPAEVTEVLVTSYYQHVPSDEREERLPDALRGAVLSHAELARERRPGETLLRAWEPAEETDGWSAGGHLVLQVVTDDRAFLVDSTVAYLATAGFGVDWLVHPQLDVERDGDGRLVSAQLAGLAGGTTPGAGGASTVRESWMYLEIDRSDRNDAAEVIVDGVRRVLHDVGLVNDDWGPMRSRAHEIVAELRSDPPVGIGADEAGEAAQLLAWLADDNFTFVGFREYDLEGEVGDERLRPVKGSGLGILRHERPESATLNRLPKSSRERAREKTVLVITKANSRSTVHRSSYLDYIGIKTFDAAGNVVGERRFLGLLASSAYTGSITRIPILDRKVAQLVSTLGYDADSHAAKEILDLLETYPRDELFQIPVAGLSEIAEALIHLQERRHVQLFVRRDPYERFLSCLVYLPRDLYTTAVRLKVESMIAERVGNDPMIDYGVWVSESPLARVHLVVRPRPGEELGTVTPAELQGEIATAVRSWSDALGEAVDARFGPASTTATLAGFRDAFPAGYKEDVAAVDAVDDVLAARSLLAGPEARVRLTVEPDPAAEDPHALRLRLYTREPAALTDVLPVFASHGVDVLDERPYRLETEEPVWVYWFRARSQTVTDDVGRRRLTDAFVACWEDRAEVDGFNRLVLAAGLEWRQVVVLRAYARYLQQAGTPFSLESLQHVLMSETEVVRRIVDLFETRFDPSIDDADREGLTEAVEADLRKRLEAVEGLDTDRVLRSYRTLVRATARTSYYQRGADGGPRSYISFKLAPREIPDLPEPRPEHEIFCYSPRVEGVHLRFGSVARGGLRWSDRRDDFRTEVLGLVKAQMVKNAVIVPVGAKGGFYCKRLPDPGNREAWMAEGVACYKTFISSLLDLTDNRVGDEAVAPPDVVRHDGDDTYLVVAADKGTATFSDIANQIAGEYGFWLGDAFASGGSAGYDHKAMGITARGAWVSVQRHFREMGVDCQTEDFTCVGIGDMSGDVFGNGMLLSEHIRLVAAFDHRHIFIDPDPDAATSYAERQRLFALPRSSWADYDPGLISEGGGVFPRTAKTIPVSDAMRATLGIDDEVTTLSPPELLRAILKAPVDLLWNGGIGTYVKASSESNADAGDKANNAIRVNGADLRCKCVGEGGNLGLTQLGRIEYALSGGRIDTDFIDNSAGVDTSDHEVNIKVLLNQVMARGDLTEAERDTLLASMTDEVARLVLEDNYDQNVSLAGSVDAAVSLLHAHASWMTRLERGGYLDPALEFLPNEKQVSERRAAGVGMTAPELAVLLAYTKIVLEAELLDSDIADDPYYKTHLVRYFPSALQRPYRADMAEHPLRRQIVVTAIVNEMVNRGGISYFHRLSGETGISAADLARARSIAAEICGERGLLAQVAELDNVVPADVQERMRGAVQALVERMSRWLVNHRRYADVEGSVDYFDTTVEHLLRSLPGFLIGRERDAWEARTERLTAAGVAREVAEQFAVLDPAYGAIEMADVVRSTDADVETVARVFLELGEQLGLDRLGHRIQGLPRDDRWRSMARAALRDDLLGVHGQLVRKVLATTDAELSPHDRVSAWGSSEAQVLGRAEETLEEIWGEDAPDLARLSVGLRVVRTLLT</sequence>
<dbReference type="InterPro" id="IPR036291">
    <property type="entry name" value="NAD(P)-bd_dom_sf"/>
</dbReference>
<feature type="domain" description="NAD-glutamate dehydrogenase ACT3" evidence="5">
    <location>
        <begin position="555"/>
        <end position="613"/>
    </location>
</feature>
<accession>A0A5Q6RWW8</accession>
<dbReference type="Proteomes" id="UP000307768">
    <property type="component" value="Unassembled WGS sequence"/>
</dbReference>
<dbReference type="Pfam" id="PF21078">
    <property type="entry name" value="GDH_HM3"/>
    <property type="match status" value="1"/>
</dbReference>
<dbReference type="GO" id="GO:0004352">
    <property type="term" value="F:glutamate dehydrogenase (NAD+) activity"/>
    <property type="evidence" value="ECO:0007669"/>
    <property type="project" value="InterPro"/>
</dbReference>
<dbReference type="Pfam" id="PF21074">
    <property type="entry name" value="GDH_C"/>
    <property type="match status" value="1"/>
</dbReference>
<feature type="domain" description="NAD-glutamate dehydrogenase N-terminal ACT1" evidence="3">
    <location>
        <begin position="18"/>
        <end position="166"/>
    </location>
</feature>